<keyword evidence="2" id="KW-1185">Reference proteome</keyword>
<dbReference type="VEuPathDB" id="FungiDB:TRIVIDRAFT_225625"/>
<dbReference type="HOGENOM" id="CLU_2061819_0_0_1"/>
<proteinExistence type="predicted"/>
<evidence type="ECO:0000313" key="2">
    <source>
        <dbReference type="Proteomes" id="UP000007115"/>
    </source>
</evidence>
<dbReference type="AlphaFoldDB" id="G9N3Y3"/>
<accession>G9N3Y3</accession>
<dbReference type="RefSeq" id="XP_013952514.1">
    <property type="nucleotide sequence ID" value="XM_014097039.1"/>
</dbReference>
<protein>
    <submittedName>
        <fullName evidence="1">Uncharacterized protein</fullName>
    </submittedName>
</protein>
<reference evidence="1 2" key="1">
    <citation type="journal article" date="2011" name="Genome Biol.">
        <title>Comparative genome sequence analysis underscores mycoparasitism as the ancestral life style of Trichoderma.</title>
        <authorList>
            <person name="Kubicek C.P."/>
            <person name="Herrera-Estrella A."/>
            <person name="Seidl-Seiboth V."/>
            <person name="Martinez D.A."/>
            <person name="Druzhinina I.S."/>
            <person name="Thon M."/>
            <person name="Zeilinger S."/>
            <person name="Casas-Flores S."/>
            <person name="Horwitz B.A."/>
            <person name="Mukherjee P.K."/>
            <person name="Mukherjee M."/>
            <person name="Kredics L."/>
            <person name="Alcaraz L.D."/>
            <person name="Aerts A."/>
            <person name="Antal Z."/>
            <person name="Atanasova L."/>
            <person name="Cervantes-Badillo M.G."/>
            <person name="Challacombe J."/>
            <person name="Chertkov O."/>
            <person name="McCluskey K."/>
            <person name="Coulpier F."/>
            <person name="Deshpande N."/>
            <person name="von Doehren H."/>
            <person name="Ebbole D.J."/>
            <person name="Esquivel-Naranjo E.U."/>
            <person name="Fekete E."/>
            <person name="Flipphi M."/>
            <person name="Glaser F."/>
            <person name="Gomez-Rodriguez E.Y."/>
            <person name="Gruber S."/>
            <person name="Han C."/>
            <person name="Henrissat B."/>
            <person name="Hermosa R."/>
            <person name="Hernandez-Onate M."/>
            <person name="Karaffa L."/>
            <person name="Kosti I."/>
            <person name="Le Crom S."/>
            <person name="Lindquist E."/>
            <person name="Lucas S."/>
            <person name="Luebeck M."/>
            <person name="Luebeck P.S."/>
            <person name="Margeot A."/>
            <person name="Metz B."/>
            <person name="Misra M."/>
            <person name="Nevalainen H."/>
            <person name="Omann M."/>
            <person name="Packer N."/>
            <person name="Perrone G."/>
            <person name="Uresti-Rivera E.E."/>
            <person name="Salamov A."/>
            <person name="Schmoll M."/>
            <person name="Seiboth B."/>
            <person name="Shapiro H."/>
            <person name="Sukno S."/>
            <person name="Tamayo-Ramos J.A."/>
            <person name="Tisch D."/>
            <person name="Wiest A."/>
            <person name="Wilkinson H.H."/>
            <person name="Zhang M."/>
            <person name="Coutinho P.M."/>
            <person name="Kenerley C.M."/>
            <person name="Monte E."/>
            <person name="Baker S.E."/>
            <person name="Grigoriev I.V."/>
        </authorList>
    </citation>
    <scope>NUCLEOTIDE SEQUENCE [LARGE SCALE GENOMIC DNA]</scope>
    <source>
        <strain evidence="2">Gv29-8 / FGSC 10586</strain>
    </source>
</reference>
<dbReference type="EMBL" id="ABDF02000086">
    <property type="protein sequence ID" value="EHK18312.1"/>
    <property type="molecule type" value="Genomic_DNA"/>
</dbReference>
<dbReference type="InParanoid" id="G9N3Y3"/>
<comment type="caution">
    <text evidence="1">The sequence shown here is derived from an EMBL/GenBank/DDBJ whole genome shotgun (WGS) entry which is preliminary data.</text>
</comment>
<dbReference type="Proteomes" id="UP000007115">
    <property type="component" value="Unassembled WGS sequence"/>
</dbReference>
<sequence>MGQYHDRILPIAPSTDTGSWEFIRDTYKNDSAWDLEKRALFLAPRMVGALSGALWSLAASPGLTVEIGRGSSQVACCSHFQQPHDKLDTLDSSHCASLQRACGSRCWALADEGVDANDG</sequence>
<gene>
    <name evidence="1" type="ORF">TRIVIDRAFT_225625</name>
</gene>
<dbReference type="GeneID" id="25791958"/>
<evidence type="ECO:0000313" key="1">
    <source>
        <dbReference type="EMBL" id="EHK18312.1"/>
    </source>
</evidence>
<organism evidence="1 2">
    <name type="scientific">Hypocrea virens (strain Gv29-8 / FGSC 10586)</name>
    <name type="common">Gliocladium virens</name>
    <name type="synonym">Trichoderma virens</name>
    <dbReference type="NCBI Taxonomy" id="413071"/>
    <lineage>
        <taxon>Eukaryota</taxon>
        <taxon>Fungi</taxon>
        <taxon>Dikarya</taxon>
        <taxon>Ascomycota</taxon>
        <taxon>Pezizomycotina</taxon>
        <taxon>Sordariomycetes</taxon>
        <taxon>Hypocreomycetidae</taxon>
        <taxon>Hypocreales</taxon>
        <taxon>Hypocreaceae</taxon>
        <taxon>Trichoderma</taxon>
    </lineage>
</organism>
<name>G9N3Y3_HYPVG</name>